<dbReference type="NCBIfam" id="TIGR00350">
    <property type="entry name" value="lytR_cpsA_psr"/>
    <property type="match status" value="1"/>
</dbReference>
<evidence type="ECO:0000313" key="4">
    <source>
        <dbReference type="EMBL" id="GAA1769321.1"/>
    </source>
</evidence>
<dbReference type="PANTHER" id="PTHR33392">
    <property type="entry name" value="POLYISOPRENYL-TEICHOIC ACID--PEPTIDOGLYCAN TEICHOIC ACID TRANSFERASE TAGU"/>
    <property type="match status" value="1"/>
</dbReference>
<comment type="caution">
    <text evidence="4">The sequence shown here is derived from an EMBL/GenBank/DDBJ whole genome shotgun (WGS) entry which is preliminary data.</text>
</comment>
<protein>
    <submittedName>
        <fullName evidence="4">LCP family protein</fullName>
    </submittedName>
</protein>
<comment type="similarity">
    <text evidence="1">Belongs to the LytR/CpsA/Psr (LCP) family.</text>
</comment>
<dbReference type="PANTHER" id="PTHR33392:SF6">
    <property type="entry name" value="POLYISOPRENYL-TEICHOIC ACID--PEPTIDOGLYCAN TEICHOIC ACID TRANSFERASE TAGU"/>
    <property type="match status" value="1"/>
</dbReference>
<dbReference type="Pfam" id="PF03816">
    <property type="entry name" value="LytR_cpsA_psr"/>
    <property type="match status" value="1"/>
</dbReference>
<feature type="domain" description="Cell envelope-related transcriptional attenuator" evidence="3">
    <location>
        <begin position="91"/>
        <end position="244"/>
    </location>
</feature>
<accession>A0ABN2KY97</accession>
<evidence type="ECO:0000313" key="5">
    <source>
        <dbReference type="Proteomes" id="UP001501204"/>
    </source>
</evidence>
<dbReference type="InterPro" id="IPR050922">
    <property type="entry name" value="LytR/CpsA/Psr_CW_biosynth"/>
</dbReference>
<feature type="region of interest" description="Disordered" evidence="2">
    <location>
        <begin position="328"/>
        <end position="347"/>
    </location>
</feature>
<evidence type="ECO:0000259" key="3">
    <source>
        <dbReference type="Pfam" id="PF03816"/>
    </source>
</evidence>
<name>A0ABN2KY97_9MICC</name>
<dbReference type="InterPro" id="IPR004474">
    <property type="entry name" value="LytR_CpsA_psr"/>
</dbReference>
<dbReference type="EMBL" id="BAAAOA010000046">
    <property type="protein sequence ID" value="GAA1769321.1"/>
    <property type="molecule type" value="Genomic_DNA"/>
</dbReference>
<evidence type="ECO:0000256" key="1">
    <source>
        <dbReference type="ARBA" id="ARBA00006068"/>
    </source>
</evidence>
<dbReference type="Gene3D" id="3.40.630.190">
    <property type="entry name" value="LCP protein"/>
    <property type="match status" value="1"/>
</dbReference>
<dbReference type="Proteomes" id="UP001501204">
    <property type="component" value="Unassembled WGS sequence"/>
</dbReference>
<dbReference type="RefSeq" id="WP_344123671.1">
    <property type="nucleotide sequence ID" value="NZ_BAAAOA010000046.1"/>
</dbReference>
<gene>
    <name evidence="4" type="ORF">GCM10009767_29030</name>
</gene>
<evidence type="ECO:0000256" key="2">
    <source>
        <dbReference type="SAM" id="MobiDB-lite"/>
    </source>
</evidence>
<organism evidence="4 5">
    <name type="scientific">Kocuria aegyptia</name>
    <dbReference type="NCBI Taxonomy" id="330943"/>
    <lineage>
        <taxon>Bacteria</taxon>
        <taxon>Bacillati</taxon>
        <taxon>Actinomycetota</taxon>
        <taxon>Actinomycetes</taxon>
        <taxon>Micrococcales</taxon>
        <taxon>Micrococcaceae</taxon>
        <taxon>Kocuria</taxon>
    </lineage>
</organism>
<sequence length="347" mass="37093">MPTSPHALPSFRTLPRWCRLAVTLGVVLALLVAATVSATAVRFARLAADIDTVELTREETAAPASTAAGRGVNVLVVGSDARDDDPLMGDRADSMVLVHLSEDRSRIDAIQIPRDTVLDLPACAEDLDDVYSGYYGMINGALGAGAGCLVTAVESLSGVSLDHFLELRFEGFARIVDSLDGLPVDLPESLFDPKAELDLPAGEQVLDGDQALAWSRTRYSIGDGSDIARMGNQQTVMHTVVDRVRDRKLLTHPRRAHAFLDAVTSSVRTDTDLARVGTMARLGAGLARVPQENISIETMPWEPDVHDLNRVVPAAEAEEIFQALSADVPALDRPAPPSGGWAPAADF</sequence>
<feature type="compositionally biased region" description="Low complexity" evidence="2">
    <location>
        <begin position="338"/>
        <end position="347"/>
    </location>
</feature>
<keyword evidence="5" id="KW-1185">Reference proteome</keyword>
<proteinExistence type="inferred from homology"/>
<reference evidence="4 5" key="1">
    <citation type="journal article" date="2019" name="Int. J. Syst. Evol. Microbiol.">
        <title>The Global Catalogue of Microorganisms (GCM) 10K type strain sequencing project: providing services to taxonomists for standard genome sequencing and annotation.</title>
        <authorList>
            <consortium name="The Broad Institute Genomics Platform"/>
            <consortium name="The Broad Institute Genome Sequencing Center for Infectious Disease"/>
            <person name="Wu L."/>
            <person name="Ma J."/>
        </authorList>
    </citation>
    <scope>NUCLEOTIDE SEQUENCE [LARGE SCALE GENOMIC DNA]</scope>
    <source>
        <strain evidence="4 5">JCM 14735</strain>
    </source>
</reference>